<proteinExistence type="predicted"/>
<evidence type="ECO:0000313" key="2">
    <source>
        <dbReference type="Proteomes" id="UP001055879"/>
    </source>
</evidence>
<protein>
    <submittedName>
        <fullName evidence="1">Uncharacterized protein</fullName>
    </submittedName>
</protein>
<evidence type="ECO:0000313" key="1">
    <source>
        <dbReference type="EMBL" id="KAI3664967.1"/>
    </source>
</evidence>
<reference evidence="2" key="1">
    <citation type="journal article" date="2022" name="Mol. Ecol. Resour.">
        <title>The genomes of chicory, endive, great burdock and yacon provide insights into Asteraceae palaeo-polyploidization history and plant inulin production.</title>
        <authorList>
            <person name="Fan W."/>
            <person name="Wang S."/>
            <person name="Wang H."/>
            <person name="Wang A."/>
            <person name="Jiang F."/>
            <person name="Liu H."/>
            <person name="Zhao H."/>
            <person name="Xu D."/>
            <person name="Zhang Y."/>
        </authorList>
    </citation>
    <scope>NUCLEOTIDE SEQUENCE [LARGE SCALE GENOMIC DNA]</scope>
    <source>
        <strain evidence="2">cv. Niubang</strain>
    </source>
</reference>
<name>A0ACB8XDF6_ARCLA</name>
<dbReference type="Proteomes" id="UP001055879">
    <property type="component" value="Linkage Group LG18"/>
</dbReference>
<gene>
    <name evidence="1" type="ORF">L6452_43582</name>
</gene>
<organism evidence="1 2">
    <name type="scientific">Arctium lappa</name>
    <name type="common">Greater burdock</name>
    <name type="synonym">Lappa major</name>
    <dbReference type="NCBI Taxonomy" id="4217"/>
    <lineage>
        <taxon>Eukaryota</taxon>
        <taxon>Viridiplantae</taxon>
        <taxon>Streptophyta</taxon>
        <taxon>Embryophyta</taxon>
        <taxon>Tracheophyta</taxon>
        <taxon>Spermatophyta</taxon>
        <taxon>Magnoliopsida</taxon>
        <taxon>eudicotyledons</taxon>
        <taxon>Gunneridae</taxon>
        <taxon>Pentapetalae</taxon>
        <taxon>asterids</taxon>
        <taxon>campanulids</taxon>
        <taxon>Asterales</taxon>
        <taxon>Asteraceae</taxon>
        <taxon>Carduoideae</taxon>
        <taxon>Cardueae</taxon>
        <taxon>Arctiinae</taxon>
        <taxon>Arctium</taxon>
    </lineage>
</organism>
<dbReference type="EMBL" id="CM042064">
    <property type="protein sequence ID" value="KAI3664967.1"/>
    <property type="molecule type" value="Genomic_DNA"/>
</dbReference>
<comment type="caution">
    <text evidence="1">The sequence shown here is derived from an EMBL/GenBank/DDBJ whole genome shotgun (WGS) entry which is preliminary data.</text>
</comment>
<reference evidence="1 2" key="2">
    <citation type="journal article" date="2022" name="Mol. Ecol. Resour.">
        <title>The genomes of chicory, endive, great burdock and yacon provide insights into Asteraceae paleo-polyploidization history and plant inulin production.</title>
        <authorList>
            <person name="Fan W."/>
            <person name="Wang S."/>
            <person name="Wang H."/>
            <person name="Wang A."/>
            <person name="Jiang F."/>
            <person name="Liu H."/>
            <person name="Zhao H."/>
            <person name="Xu D."/>
            <person name="Zhang Y."/>
        </authorList>
    </citation>
    <scope>NUCLEOTIDE SEQUENCE [LARGE SCALE GENOMIC DNA]</scope>
    <source>
        <strain evidence="2">cv. Niubang</strain>
    </source>
</reference>
<accession>A0ACB8XDF6</accession>
<keyword evidence="2" id="KW-1185">Reference proteome</keyword>
<sequence length="110" mass="12497">MKKMASQTRPERLSRKTLEIILLKGKLEEANIDNLHFSSLNLSNFVSAPKQSMDSVNYLVRIISETIDGIWFVSSPKQSIAFVYETMIDSVNCLVRIISETIDGIRFSNN</sequence>